<gene>
    <name evidence="1" type="ORF">LY79DRAFT_60917</name>
</gene>
<protein>
    <submittedName>
        <fullName evidence="1">Uncharacterized protein</fullName>
    </submittedName>
</protein>
<dbReference type="Proteomes" id="UP001230504">
    <property type="component" value="Unassembled WGS sequence"/>
</dbReference>
<reference evidence="1" key="1">
    <citation type="submission" date="2021-06" db="EMBL/GenBank/DDBJ databases">
        <title>Comparative genomics, transcriptomics and evolutionary studies reveal genomic signatures of adaptation to plant cell wall in hemibiotrophic fungi.</title>
        <authorList>
            <consortium name="DOE Joint Genome Institute"/>
            <person name="Baroncelli R."/>
            <person name="Diaz J.F."/>
            <person name="Benocci T."/>
            <person name="Peng M."/>
            <person name="Battaglia E."/>
            <person name="Haridas S."/>
            <person name="Andreopoulos W."/>
            <person name="Labutti K."/>
            <person name="Pangilinan J."/>
            <person name="Floch G.L."/>
            <person name="Makela M.R."/>
            <person name="Henrissat B."/>
            <person name="Grigoriev I.V."/>
            <person name="Crouch J.A."/>
            <person name="De Vries R.P."/>
            <person name="Sukno S.A."/>
            <person name="Thon M.R."/>
        </authorList>
    </citation>
    <scope>NUCLEOTIDE SEQUENCE</scope>
    <source>
        <strain evidence="1">CBS 125086</strain>
    </source>
</reference>
<keyword evidence="2" id="KW-1185">Reference proteome</keyword>
<accession>A0AAD8Q6X2</accession>
<evidence type="ECO:0000313" key="2">
    <source>
        <dbReference type="Proteomes" id="UP001230504"/>
    </source>
</evidence>
<evidence type="ECO:0000313" key="1">
    <source>
        <dbReference type="EMBL" id="KAK1596308.1"/>
    </source>
</evidence>
<proteinExistence type="predicted"/>
<organism evidence="1 2">
    <name type="scientific">Colletotrichum navitas</name>
    <dbReference type="NCBI Taxonomy" id="681940"/>
    <lineage>
        <taxon>Eukaryota</taxon>
        <taxon>Fungi</taxon>
        <taxon>Dikarya</taxon>
        <taxon>Ascomycota</taxon>
        <taxon>Pezizomycotina</taxon>
        <taxon>Sordariomycetes</taxon>
        <taxon>Hypocreomycetidae</taxon>
        <taxon>Glomerellales</taxon>
        <taxon>Glomerellaceae</taxon>
        <taxon>Colletotrichum</taxon>
        <taxon>Colletotrichum graminicola species complex</taxon>
    </lineage>
</organism>
<sequence>MTGQHPFVSCHHRSRNKTWFRWSSVYCVQCGECGEEKRGERLEDWKTGKSVRGREMSTNQRSPLIVRVVPSAAKWICPCLRLLSRCAVGNCQISQFELIYPAPNETVNPTEICGLSGTARCRRRGFPRAVVKVRRVTTLTHALGALSNFPSSAHAAQQPVSRIQVGINVGGSCARARRLASGWVHITGNRQLVVVAIKCRTSSSAIRPLSTKASGWVLTGVK</sequence>
<dbReference type="RefSeq" id="XP_060417194.1">
    <property type="nucleotide sequence ID" value="XM_060561922.1"/>
</dbReference>
<dbReference type="EMBL" id="JAHLJV010000012">
    <property type="protein sequence ID" value="KAK1596308.1"/>
    <property type="molecule type" value="Genomic_DNA"/>
</dbReference>
<comment type="caution">
    <text evidence="1">The sequence shown here is derived from an EMBL/GenBank/DDBJ whole genome shotgun (WGS) entry which is preliminary data.</text>
</comment>
<dbReference type="GeneID" id="85446162"/>
<dbReference type="AlphaFoldDB" id="A0AAD8Q6X2"/>
<name>A0AAD8Q6X2_9PEZI</name>